<dbReference type="SUPFAM" id="SSF69593">
    <property type="entry name" value="Glycerol-3-phosphate (1)-acyltransferase"/>
    <property type="match status" value="1"/>
</dbReference>
<evidence type="ECO:0000256" key="2">
    <source>
        <dbReference type="SAM" id="Phobius"/>
    </source>
</evidence>
<dbReference type="GO" id="GO:0016287">
    <property type="term" value="F:glycerone-phosphate O-acyltransferase activity"/>
    <property type="evidence" value="ECO:0007669"/>
    <property type="project" value="TreeGrafter"/>
</dbReference>
<evidence type="ECO:0000313" key="4">
    <source>
        <dbReference type="EMBL" id="OSX62028.1"/>
    </source>
</evidence>
<evidence type="ECO:0000313" key="5">
    <source>
        <dbReference type="Proteomes" id="UP000194127"/>
    </source>
</evidence>
<dbReference type="InterPro" id="IPR002123">
    <property type="entry name" value="Plipid/glycerol_acylTrfase"/>
</dbReference>
<dbReference type="AlphaFoldDB" id="A0A1X6N083"/>
<keyword evidence="2" id="KW-0472">Membrane</keyword>
<feature type="transmembrane region" description="Helical" evidence="2">
    <location>
        <begin position="356"/>
        <end position="376"/>
    </location>
</feature>
<keyword evidence="5" id="KW-1185">Reference proteome</keyword>
<sequence length="542" mass="59401">MEVKLVYRALRKLSDWALTFYSEIDVQGGENVPVGGPLIVVSCHHNEILDIATLAVTIPHRRPLCFWAKSTLFKSLITRAILTSSGSIPVHRNPNSGAAPEGYKAGGNGHNSTNDFHQALFLETFRALDAGEAIGVFPEGTSYTQPRIVQVKEGAARAALEYVRWQRDHARSSTTTNGRKLLIVPVGIVHTDKSQYQSRVPNRRWGTPIDVAAHAGRYLAEDTGDPRDVVKALSKEIEQRMVQLSVNAPDWDSLYAARMARDILWGDERNIPLREFPAVTQSLVDVLSKTNGDSPSRSDVIQALLRYHSLLHYTSITHSCLTAIVAGSGRSLVPTSRAALAVFLRELSVTFLHPRFIIFLPIFVLHIPAYVAALTLKRALASPREEETYAQFKAVGGVLGATGAYALVAKAMLRPLASCIGRYNTLLKRLIASYKILVGLLSSQSASLSEEALAPYTVPPRPAANPFIKTVPNSVNEETSGPADVLAPPLRKLIRPLLAARAQATLALTEFFMASNKPRTLHPLLNVRVKELLARERGEGRD</sequence>
<dbReference type="GeneID" id="36330369"/>
<dbReference type="GO" id="GO:0004366">
    <property type="term" value="F:glycerol-3-phosphate O-acyltransferase activity"/>
    <property type="evidence" value="ECO:0007669"/>
    <property type="project" value="TreeGrafter"/>
</dbReference>
<dbReference type="PANTHER" id="PTHR31605">
    <property type="entry name" value="GLYCEROL-3-PHOSPHATE O-ACYLTRANSFERASE 1"/>
    <property type="match status" value="1"/>
</dbReference>
<dbReference type="PANTHER" id="PTHR31605:SF0">
    <property type="entry name" value="GLYCEROL-3-PHOSPHATE O-ACYLTRANSFERASE 1"/>
    <property type="match status" value="1"/>
</dbReference>
<feature type="region of interest" description="Disordered" evidence="1">
    <location>
        <begin position="90"/>
        <end position="109"/>
    </location>
</feature>
<dbReference type="SMART" id="SM00563">
    <property type="entry name" value="PlsC"/>
    <property type="match status" value="1"/>
</dbReference>
<protein>
    <recommendedName>
        <fullName evidence="3">Phospholipid/glycerol acyltransferase domain-containing protein</fullName>
    </recommendedName>
</protein>
<dbReference type="OrthoDB" id="1044435at2759"/>
<feature type="domain" description="Phospholipid/glycerol acyltransferase" evidence="3">
    <location>
        <begin position="38"/>
        <end position="191"/>
    </location>
</feature>
<reference evidence="4 5" key="1">
    <citation type="submission" date="2017-04" db="EMBL/GenBank/DDBJ databases">
        <title>Genome Sequence of the Model Brown-Rot Fungus Postia placenta SB12.</title>
        <authorList>
            <consortium name="DOE Joint Genome Institute"/>
            <person name="Gaskell J."/>
            <person name="Kersten P."/>
            <person name="Larrondo L.F."/>
            <person name="Canessa P."/>
            <person name="Martinez D."/>
            <person name="Hibbett D."/>
            <person name="Schmoll M."/>
            <person name="Kubicek C.P."/>
            <person name="Martinez A.T."/>
            <person name="Yadav J."/>
            <person name="Master E."/>
            <person name="Magnuson J.K."/>
            <person name="James T."/>
            <person name="Yaver D."/>
            <person name="Berka R."/>
            <person name="Labutti K."/>
            <person name="Lipzen A."/>
            <person name="Aerts A."/>
            <person name="Barry K."/>
            <person name="Henrissat B."/>
            <person name="Blanchette R."/>
            <person name="Grigoriev I."/>
            <person name="Cullen D."/>
        </authorList>
    </citation>
    <scope>NUCLEOTIDE SEQUENCE [LARGE SCALE GENOMIC DNA]</scope>
    <source>
        <strain evidence="4 5">MAD-698-R-SB12</strain>
    </source>
</reference>
<dbReference type="STRING" id="670580.A0A1X6N083"/>
<dbReference type="Pfam" id="PF01553">
    <property type="entry name" value="Acyltransferase"/>
    <property type="match status" value="1"/>
</dbReference>
<keyword evidence="2" id="KW-0812">Transmembrane</keyword>
<proteinExistence type="predicted"/>
<name>A0A1X6N083_9APHY</name>
<dbReference type="EMBL" id="KZ110597">
    <property type="protein sequence ID" value="OSX62028.1"/>
    <property type="molecule type" value="Genomic_DNA"/>
</dbReference>
<keyword evidence="2" id="KW-1133">Transmembrane helix</keyword>
<gene>
    <name evidence="4" type="ORF">POSPLADRAFT_1142409</name>
</gene>
<dbReference type="RefSeq" id="XP_024338822.1">
    <property type="nucleotide sequence ID" value="XM_024485420.1"/>
</dbReference>
<accession>A0A1X6N083</accession>
<evidence type="ECO:0000256" key="1">
    <source>
        <dbReference type="SAM" id="MobiDB-lite"/>
    </source>
</evidence>
<dbReference type="InterPro" id="IPR052744">
    <property type="entry name" value="GPAT/DAPAT"/>
</dbReference>
<organism evidence="4 5">
    <name type="scientific">Postia placenta MAD-698-R-SB12</name>
    <dbReference type="NCBI Taxonomy" id="670580"/>
    <lineage>
        <taxon>Eukaryota</taxon>
        <taxon>Fungi</taxon>
        <taxon>Dikarya</taxon>
        <taxon>Basidiomycota</taxon>
        <taxon>Agaricomycotina</taxon>
        <taxon>Agaricomycetes</taxon>
        <taxon>Polyporales</taxon>
        <taxon>Adustoporiaceae</taxon>
        <taxon>Rhodonia</taxon>
    </lineage>
</organism>
<dbReference type="GO" id="GO:0008654">
    <property type="term" value="P:phospholipid biosynthetic process"/>
    <property type="evidence" value="ECO:0007669"/>
    <property type="project" value="TreeGrafter"/>
</dbReference>
<dbReference type="Proteomes" id="UP000194127">
    <property type="component" value="Unassembled WGS sequence"/>
</dbReference>
<evidence type="ECO:0000259" key="3">
    <source>
        <dbReference type="SMART" id="SM00563"/>
    </source>
</evidence>